<dbReference type="AlphaFoldDB" id="A0A6D2IW32"/>
<evidence type="ECO:0000256" key="2">
    <source>
        <dbReference type="ARBA" id="ARBA00022491"/>
    </source>
</evidence>
<evidence type="ECO:0000256" key="1">
    <source>
        <dbReference type="ARBA" id="ARBA00004123"/>
    </source>
</evidence>
<sequence length="160" mass="19094">MVERKLTTSDALAYLSAVKNTFQHNRDIYDKFLEIMKDFKAQRVDTGDVMVRVKELFRGEDEMLLGFNTFLPKGYKITLDDDQTLANDVARDEAISFINKVKTRFQYDRHAYDTFLDVLRKYKNDYKSTSEVYNEVTILFQDHQDLRVEFDHFLPHFIRK</sequence>
<dbReference type="InterPro" id="IPR003822">
    <property type="entry name" value="PAH"/>
</dbReference>
<dbReference type="Pfam" id="PF02671">
    <property type="entry name" value="PAH"/>
    <property type="match status" value="2"/>
</dbReference>
<dbReference type="PANTHER" id="PTHR12346">
    <property type="entry name" value="SIN3B-RELATED"/>
    <property type="match status" value="1"/>
</dbReference>
<keyword evidence="3" id="KW-0677">Repeat</keyword>
<dbReference type="InterPro" id="IPR036600">
    <property type="entry name" value="PAH_sf"/>
</dbReference>
<dbReference type="EMBL" id="CACVBM020001128">
    <property type="protein sequence ID" value="CAA7032775.1"/>
    <property type="molecule type" value="Genomic_DNA"/>
</dbReference>
<dbReference type="GO" id="GO:0000118">
    <property type="term" value="C:histone deacetylase complex"/>
    <property type="evidence" value="ECO:0007669"/>
    <property type="project" value="TreeGrafter"/>
</dbReference>
<keyword evidence="9" id="KW-1185">Reference proteome</keyword>
<accession>A0A6D2IW32</accession>
<dbReference type="GO" id="GO:0000122">
    <property type="term" value="P:negative regulation of transcription by RNA polymerase II"/>
    <property type="evidence" value="ECO:0007669"/>
    <property type="project" value="TreeGrafter"/>
</dbReference>
<evidence type="ECO:0008006" key="10">
    <source>
        <dbReference type="Google" id="ProtNLM"/>
    </source>
</evidence>
<comment type="subcellular location">
    <subcellularLocation>
        <location evidence="1 5">Nucleus</location>
    </subcellularLocation>
</comment>
<protein>
    <recommendedName>
        <fullName evidence="10">Histone deacetylase interacting domain-containing protein</fullName>
    </recommendedName>
</protein>
<dbReference type="PANTHER" id="PTHR12346:SF0">
    <property type="entry name" value="SIN3A, ISOFORM G"/>
    <property type="match status" value="1"/>
</dbReference>
<keyword evidence="4 5" id="KW-0539">Nucleus</keyword>
<evidence type="ECO:0000313" key="6">
    <source>
        <dbReference type="EMBL" id="CAA7031849.1"/>
    </source>
</evidence>
<dbReference type="FunFam" id="1.20.1160.11:FF:000003">
    <property type="entry name" value="Paired amphipathic helix SIN3-like protein"/>
    <property type="match status" value="1"/>
</dbReference>
<proteinExistence type="predicted"/>
<dbReference type="GO" id="GO:0000785">
    <property type="term" value="C:chromatin"/>
    <property type="evidence" value="ECO:0007669"/>
    <property type="project" value="TreeGrafter"/>
</dbReference>
<evidence type="ECO:0000313" key="8">
    <source>
        <dbReference type="EMBL" id="CAA7057663.1"/>
    </source>
</evidence>
<name>A0A6D2IW32_9BRAS</name>
<keyword evidence="2" id="KW-0678">Repressor</keyword>
<evidence type="ECO:0000256" key="5">
    <source>
        <dbReference type="PROSITE-ProRule" id="PRU00810"/>
    </source>
</evidence>
<dbReference type="OrthoDB" id="10265969at2759"/>
<dbReference type="EMBL" id="CACVBM020001699">
    <property type="protein sequence ID" value="CAA7057663.1"/>
    <property type="molecule type" value="Genomic_DNA"/>
</dbReference>
<dbReference type="PROSITE" id="PS51477">
    <property type="entry name" value="PAH"/>
    <property type="match status" value="2"/>
</dbReference>
<evidence type="ECO:0000256" key="3">
    <source>
        <dbReference type="ARBA" id="ARBA00022737"/>
    </source>
</evidence>
<evidence type="ECO:0000313" key="9">
    <source>
        <dbReference type="Proteomes" id="UP000467841"/>
    </source>
</evidence>
<reference evidence="7 9" key="1">
    <citation type="submission" date="2020-01" db="EMBL/GenBank/DDBJ databases">
        <authorList>
            <person name="Mishra B."/>
        </authorList>
    </citation>
    <scope>NUCLEOTIDE SEQUENCE [LARGE SCALE GENOMIC DNA]</scope>
</reference>
<evidence type="ECO:0000313" key="7">
    <source>
        <dbReference type="EMBL" id="CAA7032775.1"/>
    </source>
</evidence>
<dbReference type="SUPFAM" id="SSF47762">
    <property type="entry name" value="PAH2 domain"/>
    <property type="match status" value="2"/>
</dbReference>
<organism evidence="7 9">
    <name type="scientific">Microthlaspi erraticum</name>
    <dbReference type="NCBI Taxonomy" id="1685480"/>
    <lineage>
        <taxon>Eukaryota</taxon>
        <taxon>Viridiplantae</taxon>
        <taxon>Streptophyta</taxon>
        <taxon>Embryophyta</taxon>
        <taxon>Tracheophyta</taxon>
        <taxon>Spermatophyta</taxon>
        <taxon>Magnoliopsida</taxon>
        <taxon>eudicotyledons</taxon>
        <taxon>Gunneridae</taxon>
        <taxon>Pentapetalae</taxon>
        <taxon>rosids</taxon>
        <taxon>malvids</taxon>
        <taxon>Brassicales</taxon>
        <taxon>Brassicaceae</taxon>
        <taxon>Coluteocarpeae</taxon>
        <taxon>Microthlaspi</taxon>
    </lineage>
</organism>
<dbReference type="GO" id="GO:0003714">
    <property type="term" value="F:transcription corepressor activity"/>
    <property type="evidence" value="ECO:0007669"/>
    <property type="project" value="InterPro"/>
</dbReference>
<dbReference type="InterPro" id="IPR039774">
    <property type="entry name" value="Sin3-like"/>
</dbReference>
<dbReference type="EMBL" id="CACVBM020001113">
    <property type="protein sequence ID" value="CAA7031849.1"/>
    <property type="molecule type" value="Genomic_DNA"/>
</dbReference>
<dbReference type="FunFam" id="1.20.1160.11:FF:000001">
    <property type="entry name" value="Paired amphipathic helix protein Sin3"/>
    <property type="match status" value="1"/>
</dbReference>
<evidence type="ECO:0000256" key="4">
    <source>
        <dbReference type="ARBA" id="ARBA00023242"/>
    </source>
</evidence>
<dbReference type="Gene3D" id="1.20.1160.11">
    <property type="entry name" value="Paired amphipathic helix"/>
    <property type="match status" value="2"/>
</dbReference>
<dbReference type="Proteomes" id="UP000467841">
    <property type="component" value="Unassembled WGS sequence"/>
</dbReference>
<gene>
    <name evidence="6" type="ORF">MERR_LOCUS19084</name>
    <name evidence="7" type="ORF">MERR_LOCUS20010</name>
    <name evidence="8" type="ORF">MERR_LOCUS44899</name>
</gene>